<evidence type="ECO:0000313" key="2">
    <source>
        <dbReference type="EMBL" id="VEL31233.1"/>
    </source>
</evidence>
<name>A0A3S5B1U8_9PLAT</name>
<reference evidence="2" key="1">
    <citation type="submission" date="2018-11" db="EMBL/GenBank/DDBJ databases">
        <authorList>
            <consortium name="Pathogen Informatics"/>
        </authorList>
    </citation>
    <scope>NUCLEOTIDE SEQUENCE</scope>
</reference>
<evidence type="ECO:0000313" key="3">
    <source>
        <dbReference type="Proteomes" id="UP000784294"/>
    </source>
</evidence>
<protein>
    <submittedName>
        <fullName evidence="2">Uncharacterized protein</fullName>
    </submittedName>
</protein>
<gene>
    <name evidence="2" type="ORF">PXEA_LOCUS24673</name>
</gene>
<proteinExistence type="predicted"/>
<feature type="region of interest" description="Disordered" evidence="1">
    <location>
        <begin position="57"/>
        <end position="84"/>
    </location>
</feature>
<accession>A0A3S5B1U8</accession>
<sequence length="106" mass="11833">MPSQQGKHFRMRVKTMPRRCQHDSASASLTVGRMLGQFTSQAGDGYHEWGGRWSGPIFGQVDDETNSGQKGQTKNDTVEGGQKQSRPIRVWNGCFEVLDLATLQLH</sequence>
<dbReference type="AlphaFoldDB" id="A0A3S5B1U8"/>
<feature type="compositionally biased region" description="Polar residues" evidence="1">
    <location>
        <begin position="66"/>
        <end position="75"/>
    </location>
</feature>
<comment type="caution">
    <text evidence="2">The sequence shown here is derived from an EMBL/GenBank/DDBJ whole genome shotgun (WGS) entry which is preliminary data.</text>
</comment>
<dbReference type="Proteomes" id="UP000784294">
    <property type="component" value="Unassembled WGS sequence"/>
</dbReference>
<feature type="compositionally biased region" description="Basic residues" evidence="1">
    <location>
        <begin position="7"/>
        <end position="19"/>
    </location>
</feature>
<dbReference type="EMBL" id="CAAALY010120132">
    <property type="protein sequence ID" value="VEL31233.1"/>
    <property type="molecule type" value="Genomic_DNA"/>
</dbReference>
<organism evidence="2 3">
    <name type="scientific">Protopolystoma xenopodis</name>
    <dbReference type="NCBI Taxonomy" id="117903"/>
    <lineage>
        <taxon>Eukaryota</taxon>
        <taxon>Metazoa</taxon>
        <taxon>Spiralia</taxon>
        <taxon>Lophotrochozoa</taxon>
        <taxon>Platyhelminthes</taxon>
        <taxon>Monogenea</taxon>
        <taxon>Polyopisthocotylea</taxon>
        <taxon>Polystomatidea</taxon>
        <taxon>Polystomatidae</taxon>
        <taxon>Protopolystoma</taxon>
    </lineage>
</organism>
<feature type="region of interest" description="Disordered" evidence="1">
    <location>
        <begin position="1"/>
        <end position="25"/>
    </location>
</feature>
<keyword evidence="3" id="KW-1185">Reference proteome</keyword>
<evidence type="ECO:0000256" key="1">
    <source>
        <dbReference type="SAM" id="MobiDB-lite"/>
    </source>
</evidence>